<proteinExistence type="predicted"/>
<name>A0A0R2NZ68_9ACTN</name>
<comment type="caution">
    <text evidence="1">The sequence shown here is derived from an EMBL/GenBank/DDBJ whole genome shotgun (WGS) entry which is preliminary data.</text>
</comment>
<dbReference type="EMBL" id="LIAW01000306">
    <property type="protein sequence ID" value="KRO31057.1"/>
    <property type="molecule type" value="Genomic_DNA"/>
</dbReference>
<protein>
    <recommendedName>
        <fullName evidence="3">Ribbon-helix-helix protein CopG domain-containing protein</fullName>
    </recommendedName>
</protein>
<evidence type="ECO:0000313" key="1">
    <source>
        <dbReference type="EMBL" id="KRO31057.1"/>
    </source>
</evidence>
<evidence type="ECO:0000313" key="2">
    <source>
        <dbReference type="Proteomes" id="UP000053349"/>
    </source>
</evidence>
<organism evidence="1 2">
    <name type="scientific">Actinobacteria bacterium BACL2 MAG-121001-bin67</name>
    <dbReference type="NCBI Taxonomy" id="1655572"/>
    <lineage>
        <taxon>Bacteria</taxon>
        <taxon>Bacillati</taxon>
        <taxon>Actinomycetota</taxon>
        <taxon>Actinomycetes</taxon>
        <taxon>Actinomycetes incertae sedis</taxon>
        <taxon>ac1 cluster</taxon>
    </lineage>
</organism>
<gene>
    <name evidence="1" type="ORF">ABR64_05085</name>
</gene>
<dbReference type="Proteomes" id="UP000053349">
    <property type="component" value="Unassembled WGS sequence"/>
</dbReference>
<dbReference type="AlphaFoldDB" id="A0A0R2NZ68"/>
<sequence>MDINLKLSPEQSRALEKAAAEEGISMEEAALRAIELYSSRRKSTLLESIKKIKTEDSELLKRLAE</sequence>
<evidence type="ECO:0008006" key="3">
    <source>
        <dbReference type="Google" id="ProtNLM"/>
    </source>
</evidence>
<accession>A0A0R2NZ68</accession>
<reference evidence="1 2" key="1">
    <citation type="submission" date="2015-10" db="EMBL/GenBank/DDBJ databases">
        <title>Metagenome-Assembled Genomes uncover a global brackish microbiome.</title>
        <authorList>
            <person name="Hugerth L.W."/>
            <person name="Larsson J."/>
            <person name="Alneberg J."/>
            <person name="Lindh M.V."/>
            <person name="Legrand C."/>
            <person name="Pinhassi J."/>
            <person name="Andersson A.F."/>
        </authorList>
    </citation>
    <scope>NUCLEOTIDE SEQUENCE [LARGE SCALE GENOMIC DNA]</scope>
    <source>
        <strain evidence="1">BACL2 MAG-121001-bin67</strain>
    </source>
</reference>